<gene>
    <name evidence="1" type="ORF">FYJ59_03260</name>
</gene>
<keyword evidence="2" id="KW-1185">Reference proteome</keyword>
<protein>
    <submittedName>
        <fullName evidence="1">Uncharacterized protein</fullName>
    </submittedName>
</protein>
<reference evidence="1 2" key="1">
    <citation type="submission" date="2019-08" db="EMBL/GenBank/DDBJ databases">
        <title>In-depth cultivation of the pig gut microbiome towards novel bacterial diversity and tailored functional studies.</title>
        <authorList>
            <person name="Wylensek D."/>
            <person name="Hitch T.C.A."/>
            <person name="Clavel T."/>
        </authorList>
    </citation>
    <scope>NUCLEOTIDE SEQUENCE [LARGE SCALE GENOMIC DNA]</scope>
    <source>
        <strain evidence="1 2">WCA3-601-WT-6H</strain>
    </source>
</reference>
<name>A0A6L5YGM0_9FIRM</name>
<dbReference type="RefSeq" id="WP_154495240.1">
    <property type="nucleotide sequence ID" value="NZ_VUMU01000002.1"/>
</dbReference>
<proteinExistence type="predicted"/>
<comment type="caution">
    <text evidence="1">The sequence shown here is derived from an EMBL/GenBank/DDBJ whole genome shotgun (WGS) entry which is preliminary data.</text>
</comment>
<dbReference type="AlphaFoldDB" id="A0A6L5YGM0"/>
<dbReference type="Proteomes" id="UP000476055">
    <property type="component" value="Unassembled WGS sequence"/>
</dbReference>
<accession>A0A6L5YGM0</accession>
<organism evidence="1 2">
    <name type="scientific">Waltera intestinalis</name>
    <dbReference type="NCBI Taxonomy" id="2606635"/>
    <lineage>
        <taxon>Bacteria</taxon>
        <taxon>Bacillati</taxon>
        <taxon>Bacillota</taxon>
        <taxon>Clostridia</taxon>
        <taxon>Lachnospirales</taxon>
        <taxon>Lachnospiraceae</taxon>
        <taxon>Waltera</taxon>
    </lineage>
</organism>
<dbReference type="EMBL" id="VUMU01000002">
    <property type="protein sequence ID" value="MST57273.1"/>
    <property type="molecule type" value="Genomic_DNA"/>
</dbReference>
<evidence type="ECO:0000313" key="2">
    <source>
        <dbReference type="Proteomes" id="UP000476055"/>
    </source>
</evidence>
<evidence type="ECO:0000313" key="1">
    <source>
        <dbReference type="EMBL" id="MST57273.1"/>
    </source>
</evidence>
<sequence length="90" mass="10123">MTNKELKEYLNTFPDDAPVSFILANPRKRKLYENTNTFGITDQGQPVFCIEVGEEKDMDAEMVAACEADEKAADDLEGQMDISDFPEVMP</sequence>